<organism evidence="2 3">
    <name type="scientific">Gelidibacter salicanalis</name>
    <dbReference type="NCBI Taxonomy" id="291193"/>
    <lineage>
        <taxon>Bacteria</taxon>
        <taxon>Pseudomonadati</taxon>
        <taxon>Bacteroidota</taxon>
        <taxon>Flavobacteriia</taxon>
        <taxon>Flavobacteriales</taxon>
        <taxon>Flavobacteriaceae</taxon>
        <taxon>Gelidibacter</taxon>
    </lineage>
</organism>
<comment type="caution">
    <text evidence="2">The sequence shown here is derived from an EMBL/GenBank/DDBJ whole genome shotgun (WGS) entry which is preliminary data.</text>
</comment>
<dbReference type="CDD" id="cd00146">
    <property type="entry name" value="PKD"/>
    <property type="match status" value="1"/>
</dbReference>
<dbReference type="InterPro" id="IPR035986">
    <property type="entry name" value="PKD_dom_sf"/>
</dbReference>
<protein>
    <submittedName>
        <fullName evidence="2">T9SS type B sorting domain-containing protein</fullName>
    </submittedName>
</protein>
<name>A0A5C7AHS7_9FLAO</name>
<dbReference type="Gene3D" id="2.130.10.10">
    <property type="entry name" value="YVTN repeat-like/Quinoprotein amine dehydrogenase"/>
    <property type="match status" value="1"/>
</dbReference>
<keyword evidence="3" id="KW-1185">Reference proteome</keyword>
<feature type="domain" description="PKD" evidence="1">
    <location>
        <begin position="425"/>
        <end position="464"/>
    </location>
</feature>
<evidence type="ECO:0000259" key="1">
    <source>
        <dbReference type="PROSITE" id="PS50093"/>
    </source>
</evidence>
<dbReference type="SUPFAM" id="SSF49299">
    <property type="entry name" value="PKD domain"/>
    <property type="match status" value="1"/>
</dbReference>
<dbReference type="EMBL" id="VORX01000004">
    <property type="protein sequence ID" value="TXE07887.1"/>
    <property type="molecule type" value="Genomic_DNA"/>
</dbReference>
<dbReference type="SUPFAM" id="SSF63829">
    <property type="entry name" value="Calcium-dependent phosphotriesterase"/>
    <property type="match status" value="1"/>
</dbReference>
<dbReference type="InterPro" id="IPR000601">
    <property type="entry name" value="PKD_dom"/>
</dbReference>
<dbReference type="InterPro" id="IPR015943">
    <property type="entry name" value="WD40/YVTN_repeat-like_dom_sf"/>
</dbReference>
<dbReference type="PROSITE" id="PS50093">
    <property type="entry name" value="PKD"/>
    <property type="match status" value="1"/>
</dbReference>
<dbReference type="OrthoDB" id="9765926at2"/>
<dbReference type="AlphaFoldDB" id="A0A5C7AHS7"/>
<dbReference type="Pfam" id="PF18911">
    <property type="entry name" value="PKD_4"/>
    <property type="match status" value="1"/>
</dbReference>
<proteinExistence type="predicted"/>
<dbReference type="NCBIfam" id="TIGR04131">
    <property type="entry name" value="Bac_Flav_CTERM"/>
    <property type="match status" value="1"/>
</dbReference>
<dbReference type="Pfam" id="PF13585">
    <property type="entry name" value="CHU_C"/>
    <property type="match status" value="1"/>
</dbReference>
<dbReference type="InterPro" id="IPR013783">
    <property type="entry name" value="Ig-like_fold"/>
</dbReference>
<gene>
    <name evidence="2" type="ORF">ES711_10680</name>
</gene>
<dbReference type="Gene3D" id="2.60.40.10">
    <property type="entry name" value="Immunoglobulins"/>
    <property type="match status" value="1"/>
</dbReference>
<evidence type="ECO:0000313" key="2">
    <source>
        <dbReference type="EMBL" id="TXE07887.1"/>
    </source>
</evidence>
<sequence length="908" mass="100417">MFGLLGTGAIYAQKESANWYFGDSAGLDFNSGSPIPLKNGQLITSEGCATISDPQGNLLFYTDGTNVWDRQHRIMVNGTGLLGHSSSTMSALIIPKPGDLNSYYIFTIDKPSYFLTRGQPIDGVNYSEVDMSLNNGYGDIVSSNKNVHLITYDSNDPVEKEYKSSEKITAVTHSDGSSIWVITQFINKFYAFRVNTDGVNKTPIVSTVPQTVFPRIDDVGANISAIGYMKLSPDGKKLAIAHSSLSLGSPKTGTKRSGSVLLYDFNNTTGMISHQQTIIRDTYPYGIEFSPDSKLLYITVSNFSTADVFKDSNLYQYNLESSNIVASQYNVKTSLNVAGALQLAIDGKIYRAGYEVFQKGGKKLSVINAPNVIGGGANYAHNSVDLGSNRTAELGLPPFVQSIFKYTFDYEFTCFGDNTTFIITSEDPYDTVVWDFGDGQKSTLEDPKHTYTNPAVYTVSLSLTLNGITNDPLIKQITISEPPKVMPTSYELIQCDSYDSDPADGKATFNLELANGPLTFNTTDNIKVFYYTDKASAEADLNNSKALNPIYTNKTQGELLHAKVFKANTACYSMAKVKLTTTQAIDLESFQLMGCAIGTNGEGIFNLDIARQNIIKELALPNNVTLTFHENESDGAIGIHPLPDQFTSMATSLYIRAENDNICYGNGVLKLMVQVFPTLENQIIEVCQSEFPIIVESGIPLAQIKNFTYMWNTGQQSNFIEVSQPGVYQLSISDPTIGCGETINFTVVQNEIATIETIDVTDYTVTVHLSQPIEAFEFALTTLLGPYQPSNQFVNIAPGKHSVFVRDKNQCTTVSREFYVMGFPKYFTPNNDSHHQYWNVKGLEPTTNTHSDITIFNRYGKLLYSFDPLKSRGWDGTYNGQLLIPDDYWFTFRLSEGEFYSGHFSLKL</sequence>
<dbReference type="RefSeq" id="WP_146893283.1">
    <property type="nucleotide sequence ID" value="NZ_VORX01000004.1"/>
</dbReference>
<evidence type="ECO:0000313" key="3">
    <source>
        <dbReference type="Proteomes" id="UP000321734"/>
    </source>
</evidence>
<dbReference type="Proteomes" id="UP000321734">
    <property type="component" value="Unassembled WGS sequence"/>
</dbReference>
<reference evidence="2 3" key="1">
    <citation type="submission" date="2019-08" db="EMBL/GenBank/DDBJ databases">
        <title>Genome sequence of Gelidibacter salicanalis IC162T.</title>
        <authorList>
            <person name="Bowman J.P."/>
        </authorList>
    </citation>
    <scope>NUCLEOTIDE SEQUENCE [LARGE SCALE GENOMIC DNA]</scope>
    <source>
        <strain evidence="2 3">IC162</strain>
    </source>
</reference>
<accession>A0A5C7AHS7</accession>
<dbReference type="InterPro" id="IPR026341">
    <property type="entry name" value="T9SS_type_B"/>
</dbReference>